<sequence>MQAFLSPDAKVIDFRKKSSFLFLKLSLYLHNTPFQIGENMNIELIREYCLGKPRVTESFPFDEVTLVFKVAGKIFVLLNLDGNLSINLKCDPEKALELREHYPEVRPGYHMNKRLWNTVLLDGTLDNDMVKSWIDDSYNLVVAKLPKNVREKL</sequence>
<gene>
    <name evidence="1" type="ORF">MNBD_BACTEROID07-839</name>
</gene>
<dbReference type="InterPro" id="IPR038056">
    <property type="entry name" value="YjbR-like_sf"/>
</dbReference>
<reference evidence="1" key="1">
    <citation type="submission" date="2018-06" db="EMBL/GenBank/DDBJ databases">
        <authorList>
            <person name="Zhirakovskaya E."/>
        </authorList>
    </citation>
    <scope>NUCLEOTIDE SEQUENCE</scope>
</reference>
<protein>
    <recommendedName>
        <fullName evidence="2">MmcQ-like protein</fullName>
    </recommendedName>
</protein>
<dbReference type="PANTHER" id="PTHR35145">
    <property type="entry name" value="CYTOPLASMIC PROTEIN-RELATED"/>
    <property type="match status" value="1"/>
</dbReference>
<dbReference type="EMBL" id="UOET01000021">
    <property type="protein sequence ID" value="VAW26329.1"/>
    <property type="molecule type" value="Genomic_DNA"/>
</dbReference>
<evidence type="ECO:0000313" key="1">
    <source>
        <dbReference type="EMBL" id="VAW26329.1"/>
    </source>
</evidence>
<proteinExistence type="predicted"/>
<dbReference type="Gene3D" id="3.90.1150.30">
    <property type="match status" value="1"/>
</dbReference>
<dbReference type="AlphaFoldDB" id="A0A3B0UP13"/>
<organism evidence="1">
    <name type="scientific">hydrothermal vent metagenome</name>
    <dbReference type="NCBI Taxonomy" id="652676"/>
    <lineage>
        <taxon>unclassified sequences</taxon>
        <taxon>metagenomes</taxon>
        <taxon>ecological metagenomes</taxon>
    </lineage>
</organism>
<dbReference type="Pfam" id="PF04237">
    <property type="entry name" value="YjbR"/>
    <property type="match status" value="1"/>
</dbReference>
<dbReference type="PANTHER" id="PTHR35145:SF1">
    <property type="entry name" value="CYTOPLASMIC PROTEIN"/>
    <property type="match status" value="1"/>
</dbReference>
<name>A0A3B0UP13_9ZZZZ</name>
<evidence type="ECO:0008006" key="2">
    <source>
        <dbReference type="Google" id="ProtNLM"/>
    </source>
</evidence>
<dbReference type="InterPro" id="IPR007351">
    <property type="entry name" value="YjbR"/>
</dbReference>
<dbReference type="InterPro" id="IPR058532">
    <property type="entry name" value="YjbR/MT2646/Rv2570-like"/>
</dbReference>
<dbReference type="SUPFAM" id="SSF142906">
    <property type="entry name" value="YjbR-like"/>
    <property type="match status" value="1"/>
</dbReference>
<accession>A0A3B0UP13</accession>